<dbReference type="AlphaFoldDB" id="A0A8J7USH8"/>
<dbReference type="GO" id="GO:0006543">
    <property type="term" value="P:L-glutamine catabolic process"/>
    <property type="evidence" value="ECO:0007669"/>
    <property type="project" value="UniProtKB-UniRule"/>
</dbReference>
<reference evidence="10" key="1">
    <citation type="submission" date="2021-03" db="EMBL/GenBank/DDBJ databases">
        <title>Genomic Encyclopedia of Type Strains, Phase IV (KMG-V): Genome sequencing to study the core and pangenomes of soil and plant-associated prokaryotes.</title>
        <authorList>
            <person name="Whitman W."/>
        </authorList>
    </citation>
    <scope>NUCLEOTIDE SEQUENCE</scope>
    <source>
        <strain evidence="10">C4</strain>
    </source>
</reference>
<dbReference type="CDD" id="cd01749">
    <property type="entry name" value="GATase1_PB"/>
    <property type="match status" value="1"/>
</dbReference>
<dbReference type="PROSITE" id="PS01236">
    <property type="entry name" value="PDXT_SNO_1"/>
    <property type="match status" value="1"/>
</dbReference>
<dbReference type="FunFam" id="3.40.50.880:FF:000010">
    <property type="entry name" value="uncharacterized protein LOC100176842 isoform X2"/>
    <property type="match status" value="1"/>
</dbReference>
<comment type="subunit">
    <text evidence="7">In the presence of PdxS, forms a dodecamer of heterodimers. Only shows activity in the heterodimer.</text>
</comment>
<evidence type="ECO:0000256" key="7">
    <source>
        <dbReference type="HAMAP-Rule" id="MF_01615"/>
    </source>
</evidence>
<dbReference type="Pfam" id="PF01174">
    <property type="entry name" value="SNO"/>
    <property type="match status" value="1"/>
</dbReference>
<dbReference type="EC" id="4.3.3.6" evidence="7"/>
<evidence type="ECO:0000256" key="2">
    <source>
        <dbReference type="ARBA" id="ARBA00022801"/>
    </source>
</evidence>
<dbReference type="Proteomes" id="UP000740329">
    <property type="component" value="Unassembled WGS sequence"/>
</dbReference>
<comment type="function">
    <text evidence="7">Catalyzes the hydrolysis of glutamine to glutamate and ammonia as part of the biosynthesis of pyridoxal 5'-phosphate. The resulting ammonia molecule is channeled to the active site of PdxS.</text>
</comment>
<dbReference type="EC" id="3.5.1.2" evidence="7"/>
<dbReference type="GO" id="GO:1903600">
    <property type="term" value="C:glutaminase complex"/>
    <property type="evidence" value="ECO:0007669"/>
    <property type="project" value="TreeGrafter"/>
</dbReference>
<dbReference type="GO" id="GO:0036381">
    <property type="term" value="F:pyridoxal 5'-phosphate synthase (glutamine hydrolysing) activity"/>
    <property type="evidence" value="ECO:0007669"/>
    <property type="project" value="UniProtKB-UniRule"/>
</dbReference>
<evidence type="ECO:0000313" key="11">
    <source>
        <dbReference type="Proteomes" id="UP000740329"/>
    </source>
</evidence>
<feature type="active site" description="Charge relay system" evidence="7 8">
    <location>
        <position position="172"/>
    </location>
</feature>
<dbReference type="GO" id="GO:0008614">
    <property type="term" value="P:pyridoxine metabolic process"/>
    <property type="evidence" value="ECO:0007669"/>
    <property type="project" value="TreeGrafter"/>
</dbReference>
<comment type="caution">
    <text evidence="10">The sequence shown here is derived from an EMBL/GenBank/DDBJ whole genome shotgun (WGS) entry which is preliminary data.</text>
</comment>
<evidence type="ECO:0000256" key="9">
    <source>
        <dbReference type="PIRSR" id="PIRSR005639-2"/>
    </source>
</evidence>
<dbReference type="SUPFAM" id="SSF52317">
    <property type="entry name" value="Class I glutamine amidotransferase-like"/>
    <property type="match status" value="1"/>
</dbReference>
<sequence>MTTTKKIGILGIQGDVEEHIDSILKLGYEAIRVRTISELEGIDALIIPGGESTTMGKIMDKYGFIDKIRELNLKKNIPILGTCAGMVLLSKETGIDQPLLKLMDVSIDRNAYGGQVESFEKEIELDGNVVHAVFIRAPLVKELMSDEISVISKNENRIVGIIQNNCMAISFHPELSENGIIVYKYFFDKFLK</sequence>
<comment type="catalytic activity">
    <reaction evidence="6 7">
        <text>L-glutamine + H2O = L-glutamate + NH4(+)</text>
        <dbReference type="Rhea" id="RHEA:15889"/>
        <dbReference type="ChEBI" id="CHEBI:15377"/>
        <dbReference type="ChEBI" id="CHEBI:28938"/>
        <dbReference type="ChEBI" id="CHEBI:29985"/>
        <dbReference type="ChEBI" id="CHEBI:58359"/>
        <dbReference type="EC" id="3.5.1.2"/>
    </reaction>
</comment>
<keyword evidence="4 7" id="KW-0315">Glutamine amidotransferase</keyword>
<feature type="binding site" evidence="7 9">
    <location>
        <position position="109"/>
    </location>
    <ligand>
        <name>L-glutamine</name>
        <dbReference type="ChEBI" id="CHEBI:58359"/>
    </ligand>
</feature>
<evidence type="ECO:0000256" key="3">
    <source>
        <dbReference type="ARBA" id="ARBA00022898"/>
    </source>
</evidence>
<feature type="active site" description="Nucleophile" evidence="7 8">
    <location>
        <position position="83"/>
    </location>
</feature>
<feature type="active site" description="Charge relay system" evidence="7 8">
    <location>
        <position position="174"/>
    </location>
</feature>
<dbReference type="UniPathway" id="UPA00245"/>
<comment type="catalytic activity">
    <reaction evidence="7">
        <text>aldehydo-D-ribose 5-phosphate + D-glyceraldehyde 3-phosphate + L-glutamine = pyridoxal 5'-phosphate + L-glutamate + phosphate + 3 H2O + H(+)</text>
        <dbReference type="Rhea" id="RHEA:31507"/>
        <dbReference type="ChEBI" id="CHEBI:15377"/>
        <dbReference type="ChEBI" id="CHEBI:15378"/>
        <dbReference type="ChEBI" id="CHEBI:29985"/>
        <dbReference type="ChEBI" id="CHEBI:43474"/>
        <dbReference type="ChEBI" id="CHEBI:58273"/>
        <dbReference type="ChEBI" id="CHEBI:58359"/>
        <dbReference type="ChEBI" id="CHEBI:59776"/>
        <dbReference type="ChEBI" id="CHEBI:597326"/>
        <dbReference type="EC" id="4.3.3.6"/>
    </reaction>
</comment>
<accession>A0A8J7USH8</accession>
<dbReference type="GO" id="GO:0005829">
    <property type="term" value="C:cytosol"/>
    <property type="evidence" value="ECO:0007669"/>
    <property type="project" value="TreeGrafter"/>
</dbReference>
<dbReference type="InterPro" id="IPR021196">
    <property type="entry name" value="PdxT/SNO_CS"/>
</dbReference>
<dbReference type="OrthoDB" id="26717at2157"/>
<dbReference type="PROSITE" id="PS51273">
    <property type="entry name" value="GATASE_TYPE_1"/>
    <property type="match status" value="1"/>
</dbReference>
<evidence type="ECO:0000256" key="4">
    <source>
        <dbReference type="ARBA" id="ARBA00022962"/>
    </source>
</evidence>
<proteinExistence type="inferred from homology"/>
<feature type="binding site" evidence="7 9">
    <location>
        <begin position="50"/>
        <end position="52"/>
    </location>
    <ligand>
        <name>L-glutamine</name>
        <dbReference type="ChEBI" id="CHEBI:58359"/>
    </ligand>
</feature>
<organism evidence="10 11">
    <name type="scientific">Methanococcus voltae</name>
    <dbReference type="NCBI Taxonomy" id="2188"/>
    <lineage>
        <taxon>Archaea</taxon>
        <taxon>Methanobacteriati</taxon>
        <taxon>Methanobacteriota</taxon>
        <taxon>Methanomada group</taxon>
        <taxon>Methanococci</taxon>
        <taxon>Methanococcales</taxon>
        <taxon>Methanococcaceae</taxon>
        <taxon>Methanococcus</taxon>
    </lineage>
</organism>
<evidence type="ECO:0000313" key="10">
    <source>
        <dbReference type="EMBL" id="MBP2200664.1"/>
    </source>
</evidence>
<dbReference type="RefSeq" id="WP_209590051.1">
    <property type="nucleotide sequence ID" value="NZ_JAGGMU010000001.1"/>
</dbReference>
<keyword evidence="3 7" id="KW-0663">Pyridoxal phosphate</keyword>
<dbReference type="InterPro" id="IPR002161">
    <property type="entry name" value="PdxT/SNO"/>
</dbReference>
<evidence type="ECO:0000256" key="1">
    <source>
        <dbReference type="ARBA" id="ARBA00008345"/>
    </source>
</evidence>
<dbReference type="PIRSF" id="PIRSF005639">
    <property type="entry name" value="Glut_amidoT_SNO"/>
    <property type="match status" value="1"/>
</dbReference>
<comment type="pathway">
    <text evidence="7">Cofactor biosynthesis; pyridoxal 5'-phosphate biosynthesis.</text>
</comment>
<comment type="similarity">
    <text evidence="1 7">Belongs to the glutaminase PdxT/SNO family.</text>
</comment>
<dbReference type="HAMAP" id="MF_01615">
    <property type="entry name" value="PdxT"/>
    <property type="match status" value="1"/>
</dbReference>
<keyword evidence="5 7" id="KW-0456">Lyase</keyword>
<dbReference type="PANTHER" id="PTHR31559:SF0">
    <property type="entry name" value="PYRIDOXAL 5'-PHOSPHATE SYNTHASE SUBUNIT SNO1-RELATED"/>
    <property type="match status" value="1"/>
</dbReference>
<dbReference type="NCBIfam" id="TIGR03800">
    <property type="entry name" value="PLP_synth_Pdx2"/>
    <property type="match status" value="1"/>
</dbReference>
<dbReference type="GO" id="GO:0042823">
    <property type="term" value="P:pyridoxal phosphate biosynthetic process"/>
    <property type="evidence" value="ECO:0007669"/>
    <property type="project" value="UniProtKB-UniRule"/>
</dbReference>
<dbReference type="PROSITE" id="PS51130">
    <property type="entry name" value="PDXT_SNO_2"/>
    <property type="match status" value="1"/>
</dbReference>
<protein>
    <recommendedName>
        <fullName evidence="7">Pyridoxal 5'-phosphate synthase subunit PdxT</fullName>
        <ecNumber evidence="7">4.3.3.6</ecNumber>
    </recommendedName>
    <alternativeName>
        <fullName evidence="7">Pdx2</fullName>
    </alternativeName>
    <alternativeName>
        <fullName evidence="7">Pyridoxal 5'-phosphate synthase glutaminase subunit</fullName>
        <ecNumber evidence="7">3.5.1.2</ecNumber>
    </alternativeName>
</protein>
<dbReference type="GO" id="GO:0004359">
    <property type="term" value="F:glutaminase activity"/>
    <property type="evidence" value="ECO:0007669"/>
    <property type="project" value="UniProtKB-UniRule"/>
</dbReference>
<feature type="binding site" evidence="7 9">
    <location>
        <begin position="135"/>
        <end position="136"/>
    </location>
    <ligand>
        <name>L-glutamine</name>
        <dbReference type="ChEBI" id="CHEBI:58359"/>
    </ligand>
</feature>
<dbReference type="PANTHER" id="PTHR31559">
    <property type="entry name" value="PYRIDOXAL 5'-PHOSPHATE SYNTHASE SUBUNIT SNO"/>
    <property type="match status" value="1"/>
</dbReference>
<dbReference type="Gene3D" id="3.40.50.880">
    <property type="match status" value="1"/>
</dbReference>
<gene>
    <name evidence="7" type="primary">pdxT</name>
    <name evidence="10" type="ORF">J3E07_000062</name>
</gene>
<evidence type="ECO:0000256" key="6">
    <source>
        <dbReference type="ARBA" id="ARBA00049534"/>
    </source>
</evidence>
<evidence type="ECO:0000256" key="5">
    <source>
        <dbReference type="ARBA" id="ARBA00023239"/>
    </source>
</evidence>
<dbReference type="EMBL" id="JAGGMV010000001">
    <property type="protein sequence ID" value="MBP2200664.1"/>
    <property type="molecule type" value="Genomic_DNA"/>
</dbReference>
<dbReference type="InterPro" id="IPR029062">
    <property type="entry name" value="Class_I_gatase-like"/>
</dbReference>
<name>A0A8J7USH8_METVO</name>
<evidence type="ECO:0000256" key="8">
    <source>
        <dbReference type="PIRSR" id="PIRSR005639-1"/>
    </source>
</evidence>
<keyword evidence="2 7" id="KW-0378">Hydrolase</keyword>